<evidence type="ECO:0008006" key="11">
    <source>
        <dbReference type="Google" id="ProtNLM"/>
    </source>
</evidence>
<dbReference type="InterPro" id="IPR013036">
    <property type="entry name" value="DUF1587"/>
</dbReference>
<dbReference type="RefSeq" id="WP_088258219.1">
    <property type="nucleotide sequence ID" value="NZ_NIDE01000014.1"/>
</dbReference>
<feature type="domain" description="Cytochrome C Planctomycete-type" evidence="7">
    <location>
        <begin position="38"/>
        <end position="84"/>
    </location>
</feature>
<dbReference type="Pfam" id="PF07635">
    <property type="entry name" value="PSCyt1"/>
    <property type="match status" value="1"/>
</dbReference>
<dbReference type="InterPro" id="IPR013043">
    <property type="entry name" value="DUF1595"/>
</dbReference>
<dbReference type="Pfam" id="PF07627">
    <property type="entry name" value="PSCyt3"/>
    <property type="match status" value="1"/>
</dbReference>
<dbReference type="AlphaFoldDB" id="A0A225DIK4"/>
<dbReference type="OrthoDB" id="175242at2"/>
<feature type="domain" description="DUF1588" evidence="5">
    <location>
        <begin position="671"/>
        <end position="766"/>
    </location>
</feature>
<evidence type="ECO:0000256" key="2">
    <source>
        <dbReference type="SAM" id="SignalP"/>
    </source>
</evidence>
<evidence type="ECO:0000259" key="4">
    <source>
        <dbReference type="Pfam" id="PF07626"/>
    </source>
</evidence>
<sequence>MRSCLPFATVAALAAVFTSPSPAADPPIDVRAFVDAHCAGCHAGATPGGGLDLATLTTDPRDPVTVAAWVRVFDRVRAGEMPPAKKPRPAKADADAFLAAVATGVTARERERYRVDGRATVRRLNRGEFENTLRDLLDLPWLRVQDLLPDDGRAGGYTKSAAALDVSPVLLAKYADAIDKALEAATAKYAVPPELERKTLYANHQYDFKVLMSGGDAVMLTPDKTYDATRFPMPSATDAGGKYPGGQWSFGGKYKGLGEAEKGGAFKEPSTVGMTRTFGEAFGGRFDFAPLHPGRYRIGVSAWSYWWDKGEVKPAPRTGAVGVYCGSRVIGFFDAPSLTPTWSETEVDLEPTIDNSLRAAGASFLDAHVYFSQGQVKGYSGPGVAIDKLFVEGPLYDEWPPPSHRHLFGTLPVVPVTKLPAASPRPKREVPQQHTRGASNGPGRLVPGTTVSDDPAADARRLLGAFLPRAFRRPVAAAEVERYAVVADARTRDGACFEDALKAAYKIALLSPDFLFLNEPAGKLDGYAVAARLSYFLWNSCPDDALLAAAKAGRLADPAGLKAAADRLLADPKANRFHQDFLDQWLDLRDFDATSPDKQLYPDFQPNLEDAMRREPAEFFREVVRHDMAATHLFATSVNVVNQRLAEHYGIPGVAGTRFRRVDVDPKVLPRGGLLTTAAVCKVTANGTTTSPVKRGAWVMKKVLGTPPQAPPPDVPAVEPDVKGATTIREQLAKHRENPGCASCHAKFDPPGFALESYDPIGGWRDFYRATEGKKAPDFARIFRSYLSPDGKFVNHAGFRDGRPVDPSGELADGRKFAGLREYQTLILADPRAVSRNLANQLVAYATGASVGFADRDAIEAVLTRAGGANPRVRSLISEIVQSPLFLNK</sequence>
<gene>
    <name evidence="9" type="ORF">FRUB_07528</name>
</gene>
<dbReference type="InterPro" id="IPR011478">
    <property type="entry name" value="DUF1585"/>
</dbReference>
<feature type="signal peptide" evidence="2">
    <location>
        <begin position="1"/>
        <end position="23"/>
    </location>
</feature>
<dbReference type="InterPro" id="IPR011429">
    <property type="entry name" value="Cyt_c_Planctomycete-type"/>
</dbReference>
<proteinExistence type="predicted"/>
<evidence type="ECO:0000259" key="6">
    <source>
        <dbReference type="Pfam" id="PF07631"/>
    </source>
</evidence>
<keyword evidence="10" id="KW-1185">Reference proteome</keyword>
<keyword evidence="2" id="KW-0732">Signal</keyword>
<dbReference type="InterPro" id="IPR013039">
    <property type="entry name" value="DUF1588"/>
</dbReference>
<dbReference type="Pfam" id="PF07626">
    <property type="entry name" value="PSD3"/>
    <property type="match status" value="1"/>
</dbReference>
<reference evidence="10" key="1">
    <citation type="submission" date="2017-06" db="EMBL/GenBank/DDBJ databases">
        <title>Genome analysis of Fimbriiglobus ruber SP5, the first member of the order Planctomycetales with confirmed chitinolytic capability.</title>
        <authorList>
            <person name="Ravin N.V."/>
            <person name="Rakitin A.L."/>
            <person name="Ivanova A.A."/>
            <person name="Beletsky A.V."/>
            <person name="Kulichevskaya I.S."/>
            <person name="Mardanov A.V."/>
            <person name="Dedysh S.N."/>
        </authorList>
    </citation>
    <scope>NUCLEOTIDE SEQUENCE [LARGE SCALE GENOMIC DNA]</scope>
    <source>
        <strain evidence="10">SP5</strain>
    </source>
</reference>
<dbReference type="Proteomes" id="UP000214646">
    <property type="component" value="Unassembled WGS sequence"/>
</dbReference>
<dbReference type="Pfam" id="PF07624">
    <property type="entry name" value="PSD2"/>
    <property type="match status" value="1"/>
</dbReference>
<evidence type="ECO:0000313" key="9">
    <source>
        <dbReference type="EMBL" id="OWK38408.1"/>
    </source>
</evidence>
<dbReference type="Pfam" id="PF07631">
    <property type="entry name" value="PSD4"/>
    <property type="match status" value="1"/>
</dbReference>
<dbReference type="Pfam" id="PF07637">
    <property type="entry name" value="PSD5"/>
    <property type="match status" value="1"/>
</dbReference>
<evidence type="ECO:0000313" key="10">
    <source>
        <dbReference type="Proteomes" id="UP000214646"/>
    </source>
</evidence>
<evidence type="ECO:0000259" key="3">
    <source>
        <dbReference type="Pfam" id="PF07624"/>
    </source>
</evidence>
<protein>
    <recommendedName>
        <fullName evidence="11">Cytochrome c domain-containing protein</fullName>
    </recommendedName>
</protein>
<evidence type="ECO:0000259" key="8">
    <source>
        <dbReference type="Pfam" id="PF07637"/>
    </source>
</evidence>
<dbReference type="EMBL" id="NIDE01000014">
    <property type="protein sequence ID" value="OWK38408.1"/>
    <property type="molecule type" value="Genomic_DNA"/>
</dbReference>
<organism evidence="9 10">
    <name type="scientific">Fimbriiglobus ruber</name>
    <dbReference type="NCBI Taxonomy" id="1908690"/>
    <lineage>
        <taxon>Bacteria</taxon>
        <taxon>Pseudomonadati</taxon>
        <taxon>Planctomycetota</taxon>
        <taxon>Planctomycetia</taxon>
        <taxon>Gemmatales</taxon>
        <taxon>Gemmataceae</taxon>
        <taxon>Fimbriiglobus</taxon>
    </lineage>
</organism>
<feature type="domain" description="DUF1585" evidence="3">
    <location>
        <begin position="813"/>
        <end position="886"/>
    </location>
</feature>
<feature type="domain" description="DUF1595" evidence="8">
    <location>
        <begin position="459"/>
        <end position="519"/>
    </location>
</feature>
<comment type="caution">
    <text evidence="9">The sequence shown here is derived from an EMBL/GenBank/DDBJ whole genome shotgun (WGS) entry which is preliminary data.</text>
</comment>
<feature type="chain" id="PRO_5012466003" description="Cytochrome c domain-containing protein" evidence="2">
    <location>
        <begin position="24"/>
        <end position="889"/>
    </location>
</feature>
<name>A0A225DIK4_9BACT</name>
<feature type="domain" description="DUF1587" evidence="4">
    <location>
        <begin position="122"/>
        <end position="186"/>
    </location>
</feature>
<evidence type="ECO:0000259" key="5">
    <source>
        <dbReference type="Pfam" id="PF07627"/>
    </source>
</evidence>
<feature type="domain" description="DUF1592" evidence="6">
    <location>
        <begin position="524"/>
        <end position="651"/>
    </location>
</feature>
<feature type="region of interest" description="Disordered" evidence="1">
    <location>
        <begin position="419"/>
        <end position="450"/>
    </location>
</feature>
<accession>A0A225DIK4</accession>
<evidence type="ECO:0000259" key="7">
    <source>
        <dbReference type="Pfam" id="PF07635"/>
    </source>
</evidence>
<dbReference type="InterPro" id="IPR013042">
    <property type="entry name" value="DUF1592"/>
</dbReference>
<evidence type="ECO:0000256" key="1">
    <source>
        <dbReference type="SAM" id="MobiDB-lite"/>
    </source>
</evidence>